<evidence type="ECO:0000256" key="2">
    <source>
        <dbReference type="ARBA" id="ARBA00012534"/>
    </source>
</evidence>
<keyword evidence="8" id="KW-1185">Reference proteome</keyword>
<evidence type="ECO:0000313" key="8">
    <source>
        <dbReference type="Proteomes" id="UP000234748"/>
    </source>
</evidence>
<dbReference type="Gene3D" id="3.40.50.150">
    <property type="entry name" value="Vaccinia Virus protein VP39"/>
    <property type="match status" value="1"/>
</dbReference>
<accession>A0A2N5M1S4</accession>
<dbReference type="Gene3D" id="1.10.155.10">
    <property type="entry name" value="Chemotaxis receptor methyltransferase CheR, N-terminal domain"/>
    <property type="match status" value="1"/>
</dbReference>
<dbReference type="InterPro" id="IPR036804">
    <property type="entry name" value="CheR_N_sf"/>
</dbReference>
<dbReference type="PRINTS" id="PR00996">
    <property type="entry name" value="CHERMTFRASE"/>
</dbReference>
<comment type="catalytic activity">
    <reaction evidence="1">
        <text>L-glutamyl-[protein] + S-adenosyl-L-methionine = [protein]-L-glutamate 5-O-methyl ester + S-adenosyl-L-homocysteine</text>
        <dbReference type="Rhea" id="RHEA:24452"/>
        <dbReference type="Rhea" id="RHEA-COMP:10208"/>
        <dbReference type="Rhea" id="RHEA-COMP:10311"/>
        <dbReference type="ChEBI" id="CHEBI:29973"/>
        <dbReference type="ChEBI" id="CHEBI:57856"/>
        <dbReference type="ChEBI" id="CHEBI:59789"/>
        <dbReference type="ChEBI" id="CHEBI:82795"/>
        <dbReference type="EC" id="2.1.1.80"/>
    </reaction>
</comment>
<proteinExistence type="predicted"/>
<dbReference type="OrthoDB" id="9816309at2"/>
<keyword evidence="4" id="KW-0808">Transferase</keyword>
<dbReference type="SUPFAM" id="SSF47757">
    <property type="entry name" value="Chemotaxis receptor methyltransferase CheR, N-terminal domain"/>
    <property type="match status" value="1"/>
</dbReference>
<dbReference type="InterPro" id="IPR000780">
    <property type="entry name" value="CheR_MeTrfase"/>
</dbReference>
<dbReference type="CDD" id="cd02440">
    <property type="entry name" value="AdoMet_MTases"/>
    <property type="match status" value="1"/>
</dbReference>
<name>A0A2N5M1S4_9BACI</name>
<keyword evidence="5" id="KW-0949">S-adenosyl-L-methionine</keyword>
<dbReference type="InterPro" id="IPR029063">
    <property type="entry name" value="SAM-dependent_MTases_sf"/>
</dbReference>
<dbReference type="PROSITE" id="PS50123">
    <property type="entry name" value="CHER"/>
    <property type="match status" value="1"/>
</dbReference>
<dbReference type="SMART" id="SM00138">
    <property type="entry name" value="MeTrc"/>
    <property type="match status" value="1"/>
</dbReference>
<gene>
    <name evidence="7" type="ORF">CUU66_19140</name>
</gene>
<dbReference type="Pfam" id="PF01739">
    <property type="entry name" value="CheR"/>
    <property type="match status" value="1"/>
</dbReference>
<evidence type="ECO:0000256" key="1">
    <source>
        <dbReference type="ARBA" id="ARBA00001541"/>
    </source>
</evidence>
<evidence type="ECO:0000313" key="7">
    <source>
        <dbReference type="EMBL" id="PLT28334.1"/>
    </source>
</evidence>
<sequence length="257" mass="29788">MQRDYLEFINNVKNLTGIDLSLYKEAQMKRRLMSLYEKKGFLTFSDFYKGITSDKKVRMEFLDRMTINVSEFYRNAKRWEVLETKILPDLIKKSPSLKIWSAACSTGEEPYTVAMIMSRLAPLSRVKILATDIDENVLARAKLGVYPERSLNEVPISVREKFFSKDGDYYSVSEEIKNTVQFQNQNLLSDAFESNFDLIICRNVLIYFTEEAKQMIYAKFSKSLKSGGFLFVGSTEQIFTPSAFGFEAADTFFYQKK</sequence>
<dbReference type="AlphaFoldDB" id="A0A2N5M1S4"/>
<keyword evidence="3" id="KW-0489">Methyltransferase</keyword>
<dbReference type="GO" id="GO:0008983">
    <property type="term" value="F:protein-glutamate O-methyltransferase activity"/>
    <property type="evidence" value="ECO:0007669"/>
    <property type="project" value="UniProtKB-EC"/>
</dbReference>
<evidence type="ECO:0000259" key="6">
    <source>
        <dbReference type="PROSITE" id="PS50123"/>
    </source>
</evidence>
<evidence type="ECO:0000256" key="5">
    <source>
        <dbReference type="ARBA" id="ARBA00022691"/>
    </source>
</evidence>
<dbReference type="InterPro" id="IPR022641">
    <property type="entry name" value="CheR_N"/>
</dbReference>
<dbReference type="GO" id="GO:0032259">
    <property type="term" value="P:methylation"/>
    <property type="evidence" value="ECO:0007669"/>
    <property type="project" value="UniProtKB-KW"/>
</dbReference>
<feature type="domain" description="CheR-type methyltransferase" evidence="6">
    <location>
        <begin position="1"/>
        <end position="257"/>
    </location>
</feature>
<comment type="caution">
    <text evidence="7">The sequence shown here is derived from an EMBL/GenBank/DDBJ whole genome shotgun (WGS) entry which is preliminary data.</text>
</comment>
<dbReference type="Pfam" id="PF03705">
    <property type="entry name" value="CheR_N"/>
    <property type="match status" value="1"/>
</dbReference>
<dbReference type="RefSeq" id="WP_101644999.1">
    <property type="nucleotide sequence ID" value="NZ_PGUY01000062.1"/>
</dbReference>
<organism evidence="7 8">
    <name type="scientific">Peribacillus deserti</name>
    <dbReference type="NCBI Taxonomy" id="673318"/>
    <lineage>
        <taxon>Bacteria</taxon>
        <taxon>Bacillati</taxon>
        <taxon>Bacillota</taxon>
        <taxon>Bacilli</taxon>
        <taxon>Bacillales</taxon>
        <taxon>Bacillaceae</taxon>
        <taxon>Peribacillus</taxon>
    </lineage>
</organism>
<dbReference type="Proteomes" id="UP000234748">
    <property type="component" value="Unassembled WGS sequence"/>
</dbReference>
<protein>
    <recommendedName>
        <fullName evidence="2">protein-glutamate O-methyltransferase</fullName>
        <ecNumber evidence="2">2.1.1.80</ecNumber>
    </recommendedName>
</protein>
<dbReference type="EMBL" id="PGUY01000062">
    <property type="protein sequence ID" value="PLT28334.1"/>
    <property type="molecule type" value="Genomic_DNA"/>
</dbReference>
<dbReference type="EC" id="2.1.1.80" evidence="2"/>
<reference evidence="7 8" key="1">
    <citation type="submission" date="2017-11" db="EMBL/GenBank/DDBJ databases">
        <title>Comparitive Functional Genomics of Dry Heat Resistant strains isolated from the Viking Spacecraft.</title>
        <authorList>
            <person name="Seuylemezian A."/>
            <person name="Cooper K."/>
            <person name="Vaishampayan P."/>
        </authorList>
    </citation>
    <scope>NUCLEOTIDE SEQUENCE [LARGE SCALE GENOMIC DNA]</scope>
    <source>
        <strain evidence="7 8">V1-29</strain>
    </source>
</reference>
<dbReference type="InterPro" id="IPR050903">
    <property type="entry name" value="Bact_Chemotaxis_MeTrfase"/>
</dbReference>
<dbReference type="InterPro" id="IPR022642">
    <property type="entry name" value="CheR_C"/>
</dbReference>
<evidence type="ECO:0000256" key="3">
    <source>
        <dbReference type="ARBA" id="ARBA00022603"/>
    </source>
</evidence>
<evidence type="ECO:0000256" key="4">
    <source>
        <dbReference type="ARBA" id="ARBA00022679"/>
    </source>
</evidence>
<dbReference type="PANTHER" id="PTHR24422:SF19">
    <property type="entry name" value="CHEMOTAXIS PROTEIN METHYLTRANSFERASE"/>
    <property type="match status" value="1"/>
</dbReference>
<dbReference type="PANTHER" id="PTHR24422">
    <property type="entry name" value="CHEMOTAXIS PROTEIN METHYLTRANSFERASE"/>
    <property type="match status" value="1"/>
</dbReference>
<dbReference type="SUPFAM" id="SSF53335">
    <property type="entry name" value="S-adenosyl-L-methionine-dependent methyltransferases"/>
    <property type="match status" value="1"/>
</dbReference>